<name>A0A1M7Q8S5_9ACTN</name>
<accession>A0A1M7Q8S5</accession>
<dbReference type="Proteomes" id="UP000184111">
    <property type="component" value="Unassembled WGS sequence"/>
</dbReference>
<dbReference type="EMBL" id="FRBI01000030">
    <property type="protein sequence ID" value="SHN26783.1"/>
    <property type="molecule type" value="Genomic_DNA"/>
</dbReference>
<reference evidence="2 3" key="1">
    <citation type="submission" date="2016-11" db="EMBL/GenBank/DDBJ databases">
        <authorList>
            <person name="Jaros S."/>
            <person name="Januszkiewicz K."/>
            <person name="Wedrychowicz H."/>
        </authorList>
    </citation>
    <scope>NUCLEOTIDE SEQUENCE [LARGE SCALE GENOMIC DNA]</scope>
    <source>
        <strain evidence="2 3">CGMCC 4.2025</strain>
    </source>
</reference>
<evidence type="ECO:0000313" key="2">
    <source>
        <dbReference type="EMBL" id="SHN26783.1"/>
    </source>
</evidence>
<gene>
    <name evidence="2" type="ORF">SAMN05216499_13056</name>
</gene>
<feature type="region of interest" description="Disordered" evidence="1">
    <location>
        <begin position="61"/>
        <end position="80"/>
    </location>
</feature>
<evidence type="ECO:0000256" key="1">
    <source>
        <dbReference type="SAM" id="MobiDB-lite"/>
    </source>
</evidence>
<protein>
    <submittedName>
        <fullName evidence="2">Uncharacterized protein</fullName>
    </submittedName>
</protein>
<organism evidence="2 3">
    <name type="scientific">Actinacidiphila paucisporea</name>
    <dbReference type="NCBI Taxonomy" id="310782"/>
    <lineage>
        <taxon>Bacteria</taxon>
        <taxon>Bacillati</taxon>
        <taxon>Actinomycetota</taxon>
        <taxon>Actinomycetes</taxon>
        <taxon>Kitasatosporales</taxon>
        <taxon>Streptomycetaceae</taxon>
        <taxon>Actinacidiphila</taxon>
    </lineage>
</organism>
<proteinExistence type="predicted"/>
<dbReference type="AlphaFoldDB" id="A0A1M7Q8S5"/>
<sequence length="80" mass="8866">MTVHDIDRNTCGQQDFDGRRHLRLSSEMQRSPALSIGSPRVGAISQQRPQAVHVTVASRVVHRGPPQPIPIRHADHPHPA</sequence>
<keyword evidence="3" id="KW-1185">Reference proteome</keyword>
<evidence type="ECO:0000313" key="3">
    <source>
        <dbReference type="Proteomes" id="UP000184111"/>
    </source>
</evidence>